<dbReference type="FunFam" id="3.40.50.720:FF:000047">
    <property type="entry name" value="NADP-dependent L-serine/L-allo-threonine dehydrogenase"/>
    <property type="match status" value="1"/>
</dbReference>
<dbReference type="InterPro" id="IPR036291">
    <property type="entry name" value="NAD(P)-bd_dom_sf"/>
</dbReference>
<evidence type="ECO:0008006" key="5">
    <source>
        <dbReference type="Google" id="ProtNLM"/>
    </source>
</evidence>
<dbReference type="PANTHER" id="PTHR43115">
    <property type="entry name" value="DEHYDROGENASE/REDUCTASE SDR FAMILY MEMBER 11"/>
    <property type="match status" value="1"/>
</dbReference>
<dbReference type="SUPFAM" id="SSF51735">
    <property type="entry name" value="NAD(P)-binding Rossmann-fold domains"/>
    <property type="match status" value="1"/>
</dbReference>
<dbReference type="Pfam" id="PF00106">
    <property type="entry name" value="adh_short"/>
    <property type="match status" value="1"/>
</dbReference>
<dbReference type="PANTHER" id="PTHR43115:SF4">
    <property type="entry name" value="DEHYDROGENASE_REDUCTASE SDR FAMILY MEMBER 11"/>
    <property type="match status" value="1"/>
</dbReference>
<dbReference type="PRINTS" id="PR00080">
    <property type="entry name" value="SDRFAMILY"/>
</dbReference>
<proteinExistence type="inferred from homology"/>
<dbReference type="AlphaFoldDB" id="A0A1Y1ME52"/>
<dbReference type="GO" id="GO:0016616">
    <property type="term" value="F:oxidoreductase activity, acting on the CH-OH group of donors, NAD or NADP as acceptor"/>
    <property type="evidence" value="ECO:0007669"/>
    <property type="project" value="UniProtKB-ARBA"/>
</dbReference>
<dbReference type="Gene3D" id="3.40.50.720">
    <property type="entry name" value="NAD(P)-binding Rossmann-like Domain"/>
    <property type="match status" value="1"/>
</dbReference>
<dbReference type="InterPro" id="IPR002347">
    <property type="entry name" value="SDR_fam"/>
</dbReference>
<reference evidence="4" key="1">
    <citation type="journal article" date="2016" name="Sci. Rep.">
        <title>Molecular characterization of firefly nuptial gifts: a multi-omics approach sheds light on postcopulatory sexual selection.</title>
        <authorList>
            <person name="Al-Wathiqui N."/>
            <person name="Fallon T.R."/>
            <person name="South A."/>
            <person name="Weng J.K."/>
            <person name="Lewis S.M."/>
        </authorList>
    </citation>
    <scope>NUCLEOTIDE SEQUENCE</scope>
</reference>
<keyword evidence="2" id="KW-0560">Oxidoreductase</keyword>
<comment type="similarity">
    <text evidence="1 3">Belongs to the short-chain dehydrogenases/reductases (SDR) family.</text>
</comment>
<dbReference type="EMBL" id="GEZM01036515">
    <property type="protein sequence ID" value="JAV82605.1"/>
    <property type="molecule type" value="Transcribed_RNA"/>
</dbReference>
<evidence type="ECO:0000256" key="3">
    <source>
        <dbReference type="RuleBase" id="RU000363"/>
    </source>
</evidence>
<dbReference type="PRINTS" id="PR00081">
    <property type="entry name" value="GDHRDH"/>
</dbReference>
<evidence type="ECO:0000256" key="1">
    <source>
        <dbReference type="ARBA" id="ARBA00006484"/>
    </source>
</evidence>
<organism evidence="4">
    <name type="scientific">Photinus pyralis</name>
    <name type="common">Common eastern firefly</name>
    <name type="synonym">Lampyris pyralis</name>
    <dbReference type="NCBI Taxonomy" id="7054"/>
    <lineage>
        <taxon>Eukaryota</taxon>
        <taxon>Metazoa</taxon>
        <taxon>Ecdysozoa</taxon>
        <taxon>Arthropoda</taxon>
        <taxon>Hexapoda</taxon>
        <taxon>Insecta</taxon>
        <taxon>Pterygota</taxon>
        <taxon>Neoptera</taxon>
        <taxon>Endopterygota</taxon>
        <taxon>Coleoptera</taxon>
        <taxon>Polyphaga</taxon>
        <taxon>Elateriformia</taxon>
        <taxon>Elateroidea</taxon>
        <taxon>Lampyridae</taxon>
        <taxon>Lampyrinae</taxon>
        <taxon>Photinus</taxon>
    </lineage>
</organism>
<protein>
    <recommendedName>
        <fullName evidence="5">Dehydrogenase</fullName>
    </recommendedName>
</protein>
<evidence type="ECO:0000313" key="4">
    <source>
        <dbReference type="EMBL" id="JAV82605.1"/>
    </source>
</evidence>
<sequence length="250" mass="27487">MEKWEGKLAIVTGTSSGIGRGIAIKLVEAGVRVVGIARREDLGRELELALDGKRGRFYHLTADITKEGEVFNAFKWIEDNLGVAHVLVNNAGTTRETTLIDGKTTCWKDILDINILGLSMMTREAVKSMRANNIPGEIIHIGSLGGCITSSPVKGLRMYCASKHAVRSLTEGLRQELLEVGSEIKISCINPGIVEHTELVQYNEALKEFIPLLEQSLKPEDIGDMVLFVLSRPPHVQIHDIVLRPTGEII</sequence>
<evidence type="ECO:0000256" key="2">
    <source>
        <dbReference type="ARBA" id="ARBA00023002"/>
    </source>
</evidence>
<name>A0A1Y1ME52_PHOPY</name>
<accession>A0A1Y1ME52</accession>